<dbReference type="GO" id="GO:0000266">
    <property type="term" value="P:mitochondrial fission"/>
    <property type="evidence" value="ECO:0007669"/>
    <property type="project" value="TreeGrafter"/>
</dbReference>
<dbReference type="GO" id="GO:0003924">
    <property type="term" value="F:GTPase activity"/>
    <property type="evidence" value="ECO:0007669"/>
    <property type="project" value="TreeGrafter"/>
</dbReference>
<evidence type="ECO:0000313" key="3">
    <source>
        <dbReference type="EMBL" id="PNY26227.1"/>
    </source>
</evidence>
<dbReference type="OrthoDB" id="415706at2759"/>
<dbReference type="GO" id="GO:0016020">
    <property type="term" value="C:membrane"/>
    <property type="evidence" value="ECO:0007669"/>
    <property type="project" value="TreeGrafter"/>
</dbReference>
<dbReference type="Pfam" id="PF01031">
    <property type="entry name" value="Dynamin_M"/>
    <property type="match status" value="1"/>
</dbReference>
<dbReference type="EMBL" id="NRSZ01000579">
    <property type="protein sequence ID" value="PNY26227.1"/>
    <property type="molecule type" value="Genomic_DNA"/>
</dbReference>
<dbReference type="GO" id="GO:0016559">
    <property type="term" value="P:peroxisome fission"/>
    <property type="evidence" value="ECO:0007669"/>
    <property type="project" value="TreeGrafter"/>
</dbReference>
<evidence type="ECO:0000259" key="2">
    <source>
        <dbReference type="PROSITE" id="PS51388"/>
    </source>
</evidence>
<dbReference type="PRINTS" id="PR00195">
    <property type="entry name" value="DYNAMIN"/>
</dbReference>
<dbReference type="InterPro" id="IPR000375">
    <property type="entry name" value="Dynamin_stalk"/>
</dbReference>
<proteinExistence type="predicted"/>
<dbReference type="GO" id="GO:0005739">
    <property type="term" value="C:mitochondrion"/>
    <property type="evidence" value="ECO:0007669"/>
    <property type="project" value="TreeGrafter"/>
</dbReference>
<dbReference type="Gene3D" id="3.40.50.300">
    <property type="entry name" value="P-loop containing nucleotide triphosphate hydrolases"/>
    <property type="match status" value="1"/>
</dbReference>
<dbReference type="GO" id="GO:0005874">
    <property type="term" value="C:microtubule"/>
    <property type="evidence" value="ECO:0007669"/>
    <property type="project" value="TreeGrafter"/>
</dbReference>
<dbReference type="GO" id="GO:0048312">
    <property type="term" value="P:intracellular distribution of mitochondria"/>
    <property type="evidence" value="ECO:0007669"/>
    <property type="project" value="TreeGrafter"/>
</dbReference>
<feature type="region of interest" description="Disordered" evidence="1">
    <location>
        <begin position="209"/>
        <end position="250"/>
    </location>
</feature>
<sequence length="539" mass="61152">MPCNVDIATQEILKLAEAADPEGTRTMGVLTKPDLAMEIATRDAIIDLVVGKRSYLKLGYYVVKNRSADDITSTLAERAAAEKAFFMAPPWAAVRDRCGTSALEERLRHILMNISKKEFPHVKAEIEQRLRKCKADLESMGPTRADHSSQRQYLGRLAASFQTTTQAALNGYYAGERLFRSDPDLKLITRMMKLQKLFANDFHKRGHMERFDASSNEDSYDTDEVPEVGDPDESASESSSADSNDLDELASEETAVSFEILLAKYREIHDIIVDKAYRCPKPGDKPIMDRITEVFDSSCGPDLGTFGGTVLSTVFEEQSEKWEPLTLSHISNAIAMVHDFIFRLLRHLCPEKQVRDQLWDNLLVDQLRGLYRKAMNHARFLLSIERGQRPSTFNHYFNDILQKKRGERLARSLENKAIRLADYGIKKGGCYVSVENLRSSAVNKGNDQQVCEDILDIFESYYKVAQKRFVDIIYQQVISHFLLDGDDSPVKAFAPDMIMRLSDEQLELIAGEDQESKQQRMTLQRESVSLRAALKVLRA</sequence>
<comment type="caution">
    <text evidence="3">The sequence shown here is derived from an EMBL/GenBank/DDBJ whole genome shotgun (WGS) entry which is preliminary data.</text>
</comment>
<gene>
    <name evidence="3" type="ORF">TCAP_03840</name>
</gene>
<dbReference type="Proteomes" id="UP000236621">
    <property type="component" value="Unassembled WGS sequence"/>
</dbReference>
<dbReference type="GO" id="GO:0008017">
    <property type="term" value="F:microtubule binding"/>
    <property type="evidence" value="ECO:0007669"/>
    <property type="project" value="TreeGrafter"/>
</dbReference>
<organism evidence="3 4">
    <name type="scientific">Tolypocladium capitatum</name>
    <dbReference type="NCBI Taxonomy" id="45235"/>
    <lineage>
        <taxon>Eukaryota</taxon>
        <taxon>Fungi</taxon>
        <taxon>Dikarya</taxon>
        <taxon>Ascomycota</taxon>
        <taxon>Pezizomycotina</taxon>
        <taxon>Sordariomycetes</taxon>
        <taxon>Hypocreomycetidae</taxon>
        <taxon>Hypocreales</taxon>
        <taxon>Ophiocordycipitaceae</taxon>
        <taxon>Tolypocladium</taxon>
    </lineage>
</organism>
<reference evidence="3 4" key="1">
    <citation type="submission" date="2017-08" db="EMBL/GenBank/DDBJ databases">
        <title>Harnessing the power of phylogenomics to disentangle the directionality and signatures of interkingdom host jumping in the parasitic fungal genus Tolypocladium.</title>
        <authorList>
            <person name="Quandt C.A."/>
            <person name="Patterson W."/>
            <person name="Spatafora J.W."/>
        </authorList>
    </citation>
    <scope>NUCLEOTIDE SEQUENCE [LARGE SCALE GENOMIC DNA]</scope>
    <source>
        <strain evidence="3 4">CBS 113982</strain>
    </source>
</reference>
<feature type="compositionally biased region" description="Acidic residues" evidence="1">
    <location>
        <begin position="218"/>
        <end position="235"/>
    </location>
</feature>
<evidence type="ECO:0000256" key="1">
    <source>
        <dbReference type="SAM" id="MobiDB-lite"/>
    </source>
</evidence>
<dbReference type="InterPro" id="IPR020850">
    <property type="entry name" value="GED_dom"/>
</dbReference>
<dbReference type="GO" id="GO:0006897">
    <property type="term" value="P:endocytosis"/>
    <property type="evidence" value="ECO:0007669"/>
    <property type="project" value="TreeGrafter"/>
</dbReference>
<dbReference type="AlphaFoldDB" id="A0A2K3QFA8"/>
<dbReference type="STRING" id="45235.A0A2K3QFA8"/>
<name>A0A2K3QFA8_9HYPO</name>
<dbReference type="PANTHER" id="PTHR11566">
    <property type="entry name" value="DYNAMIN"/>
    <property type="match status" value="1"/>
</dbReference>
<dbReference type="SUPFAM" id="SSF52540">
    <property type="entry name" value="P-loop containing nucleoside triphosphate hydrolases"/>
    <property type="match status" value="1"/>
</dbReference>
<protein>
    <submittedName>
        <fullName evidence="3">Interferon-induced GTP-binding protein Mx1</fullName>
    </submittedName>
</protein>
<accession>A0A2K3QFA8</accession>
<dbReference type="PANTHER" id="PTHR11566:SF215">
    <property type="entry name" value="DYNAMIN GTPASE"/>
    <property type="match status" value="1"/>
</dbReference>
<evidence type="ECO:0000313" key="4">
    <source>
        <dbReference type="Proteomes" id="UP000236621"/>
    </source>
</evidence>
<keyword evidence="4" id="KW-1185">Reference proteome</keyword>
<dbReference type="InterPro" id="IPR027417">
    <property type="entry name" value="P-loop_NTPase"/>
</dbReference>
<feature type="domain" description="GED" evidence="2">
    <location>
        <begin position="451"/>
        <end position="539"/>
    </location>
</feature>
<dbReference type="InterPro" id="IPR022812">
    <property type="entry name" value="Dynamin"/>
</dbReference>
<dbReference type="PROSITE" id="PS51388">
    <property type="entry name" value="GED"/>
    <property type="match status" value="1"/>
</dbReference>